<evidence type="ECO:0000313" key="1">
    <source>
        <dbReference type="EMBL" id="KAE9534931.1"/>
    </source>
</evidence>
<dbReference type="Proteomes" id="UP000475862">
    <property type="component" value="Unassembled WGS sequence"/>
</dbReference>
<reference evidence="1 2" key="1">
    <citation type="submission" date="2019-08" db="EMBL/GenBank/DDBJ databases">
        <title>The genome of the soybean aphid Biotype 1, its phylome, world population structure and adaptation to the North American continent.</title>
        <authorList>
            <person name="Giordano R."/>
            <person name="Donthu R.K."/>
            <person name="Hernandez A.G."/>
            <person name="Wright C.L."/>
            <person name="Zimin A.V."/>
        </authorList>
    </citation>
    <scope>NUCLEOTIDE SEQUENCE [LARGE SCALE GENOMIC DNA]</scope>
    <source>
        <tissue evidence="1">Whole aphids</tissue>
    </source>
</reference>
<comment type="caution">
    <text evidence="1">The sequence shown here is derived from an EMBL/GenBank/DDBJ whole genome shotgun (WGS) entry which is preliminary data.</text>
</comment>
<dbReference type="EMBL" id="VYZN01000027">
    <property type="protein sequence ID" value="KAE9534931.1"/>
    <property type="molecule type" value="Genomic_DNA"/>
</dbReference>
<keyword evidence="2" id="KW-1185">Reference proteome</keyword>
<sequence length="275" mass="31239">MEPISNFSFSLNLLEQFEKKTIFGCISTFLDSKHNFTKTNPHFDSRAKSIIQNAHKKGVAIRVDHYIVLWGTLTSHLIWLLPLSKASLAHQSHDCSKGNITTFHCTIYIQCFFFSLTVFCTTRTTSMVGRIFVFTLIKIKITFSLFKISRVPIIDGVETDFCKGSLACNKQDSTALSLSEWVEEVPLNLRLIRPTLLFDFWRRNDVLSVVNKFAVLSVNGSSVSDSILLKLALKINYFIVFVKSSNAAQLLLRIISFSLDSVQFFAILNQLKEFS</sequence>
<protein>
    <submittedName>
        <fullName evidence="1">Uncharacterized protein</fullName>
    </submittedName>
</protein>
<proteinExistence type="predicted"/>
<dbReference type="AlphaFoldDB" id="A0A6G0TLN9"/>
<organism evidence="1 2">
    <name type="scientific">Aphis glycines</name>
    <name type="common">Soybean aphid</name>
    <dbReference type="NCBI Taxonomy" id="307491"/>
    <lineage>
        <taxon>Eukaryota</taxon>
        <taxon>Metazoa</taxon>
        <taxon>Ecdysozoa</taxon>
        <taxon>Arthropoda</taxon>
        <taxon>Hexapoda</taxon>
        <taxon>Insecta</taxon>
        <taxon>Pterygota</taxon>
        <taxon>Neoptera</taxon>
        <taxon>Paraneoptera</taxon>
        <taxon>Hemiptera</taxon>
        <taxon>Sternorrhyncha</taxon>
        <taxon>Aphidomorpha</taxon>
        <taxon>Aphidoidea</taxon>
        <taxon>Aphididae</taxon>
        <taxon>Aphidini</taxon>
        <taxon>Aphis</taxon>
        <taxon>Aphis</taxon>
    </lineage>
</organism>
<accession>A0A6G0TLN9</accession>
<name>A0A6G0TLN9_APHGL</name>
<gene>
    <name evidence="1" type="ORF">AGLY_008223</name>
</gene>
<evidence type="ECO:0000313" key="2">
    <source>
        <dbReference type="Proteomes" id="UP000475862"/>
    </source>
</evidence>